<keyword evidence="3" id="KW-1185">Reference proteome</keyword>
<dbReference type="PANTHER" id="PTHR10682:SF10">
    <property type="entry name" value="POLYNUCLEOTIDE ADENYLYLTRANSFERASE"/>
    <property type="match status" value="1"/>
</dbReference>
<evidence type="ECO:0000313" key="3">
    <source>
        <dbReference type="Proteomes" id="UP001432322"/>
    </source>
</evidence>
<sequence>MEILFVRLAIKTIPNHQNLHDDMLPKNLDEKCNPSLNGVPVWRKILQLVPKVDTFTLTLRTRKVFSHTH</sequence>
<dbReference type="Gene3D" id="3.30.460.10">
    <property type="entry name" value="Beta Polymerase, domain 2"/>
    <property type="match status" value="1"/>
</dbReference>
<gene>
    <name evidence="2" type="ORF">PFISCL1PPCAC_9071</name>
</gene>
<name>A0AAV5VH65_9BILA</name>
<reference evidence="2" key="1">
    <citation type="submission" date="2023-10" db="EMBL/GenBank/DDBJ databases">
        <title>Genome assembly of Pristionchus species.</title>
        <authorList>
            <person name="Yoshida K."/>
            <person name="Sommer R.J."/>
        </authorList>
    </citation>
    <scope>NUCLEOTIDE SEQUENCE</scope>
    <source>
        <strain evidence="2">RS5133</strain>
    </source>
</reference>
<feature type="non-terminal residue" evidence="2">
    <location>
        <position position="69"/>
    </location>
</feature>
<dbReference type="Proteomes" id="UP001432322">
    <property type="component" value="Unassembled WGS sequence"/>
</dbReference>
<dbReference type="AlphaFoldDB" id="A0AAV5VH65"/>
<dbReference type="GO" id="GO:0005634">
    <property type="term" value="C:nucleus"/>
    <property type="evidence" value="ECO:0007669"/>
    <property type="project" value="TreeGrafter"/>
</dbReference>
<evidence type="ECO:0000313" key="2">
    <source>
        <dbReference type="EMBL" id="GMT17774.1"/>
    </source>
</evidence>
<dbReference type="InterPro" id="IPR048840">
    <property type="entry name" value="PolA_pol_NTPase"/>
</dbReference>
<dbReference type="Pfam" id="PF20750">
    <property type="entry name" value="PAP_NTPase"/>
    <property type="match status" value="1"/>
</dbReference>
<dbReference type="GO" id="GO:1990817">
    <property type="term" value="F:poly(A) RNA polymerase activity"/>
    <property type="evidence" value="ECO:0007669"/>
    <property type="project" value="TreeGrafter"/>
</dbReference>
<evidence type="ECO:0000259" key="1">
    <source>
        <dbReference type="Pfam" id="PF20750"/>
    </source>
</evidence>
<comment type="caution">
    <text evidence="2">The sequence shown here is derived from an EMBL/GenBank/DDBJ whole genome shotgun (WGS) entry which is preliminary data.</text>
</comment>
<protein>
    <recommendedName>
        <fullName evidence="1">Poly(A) polymerase nucleotidyltransferase domain-containing protein</fullName>
    </recommendedName>
</protein>
<dbReference type="InterPro" id="IPR043519">
    <property type="entry name" value="NT_sf"/>
</dbReference>
<organism evidence="2 3">
    <name type="scientific">Pristionchus fissidentatus</name>
    <dbReference type="NCBI Taxonomy" id="1538716"/>
    <lineage>
        <taxon>Eukaryota</taxon>
        <taxon>Metazoa</taxon>
        <taxon>Ecdysozoa</taxon>
        <taxon>Nematoda</taxon>
        <taxon>Chromadorea</taxon>
        <taxon>Rhabditida</taxon>
        <taxon>Rhabditina</taxon>
        <taxon>Diplogasteromorpha</taxon>
        <taxon>Diplogasteroidea</taxon>
        <taxon>Neodiplogasteridae</taxon>
        <taxon>Pristionchus</taxon>
    </lineage>
</organism>
<dbReference type="PANTHER" id="PTHR10682">
    <property type="entry name" value="POLY A POLYMERASE"/>
    <property type="match status" value="1"/>
</dbReference>
<proteinExistence type="predicted"/>
<accession>A0AAV5VH65</accession>
<feature type="domain" description="Poly(A) polymerase nucleotidyltransferase" evidence="1">
    <location>
        <begin position="2"/>
        <end position="49"/>
    </location>
</feature>
<dbReference type="EMBL" id="BTSY01000003">
    <property type="protein sequence ID" value="GMT17774.1"/>
    <property type="molecule type" value="Genomic_DNA"/>
</dbReference>